<evidence type="ECO:0000313" key="3">
    <source>
        <dbReference type="EMBL" id="MCM2579285.1"/>
    </source>
</evidence>
<name>A0ABT0XAF8_9ACTN</name>
<dbReference type="EMBL" id="JAMQGM010000039">
    <property type="protein sequence ID" value="MCM2579285.1"/>
    <property type="molecule type" value="Genomic_DNA"/>
</dbReference>
<evidence type="ECO:0000256" key="2">
    <source>
        <dbReference type="ARBA" id="ARBA00023002"/>
    </source>
</evidence>
<reference evidence="3" key="1">
    <citation type="journal article" date="2023" name="Int. J. Syst. Evol. Microbiol.">
        <title>Streptomyces meridianus sp. nov. isolated from brackish water of the Tagus estuary in Alcochete, Portugal.</title>
        <authorList>
            <person name="Santos J.D.N."/>
            <person name="Klimek D."/>
            <person name="Calusinska M."/>
            <person name="Lobo Da Cunha A."/>
            <person name="Catita J."/>
            <person name="Goncalves H."/>
            <person name="Gonzalez I."/>
            <person name="Reyes F."/>
            <person name="Lage O.M."/>
        </authorList>
    </citation>
    <scope>NUCLEOTIDE SEQUENCE</scope>
    <source>
        <strain evidence="3">MTZ3.1</strain>
    </source>
</reference>
<dbReference type="InterPro" id="IPR002347">
    <property type="entry name" value="SDR_fam"/>
</dbReference>
<accession>A0ABT0XAF8</accession>
<protein>
    <submittedName>
        <fullName evidence="3">SDR family oxidoreductase</fullName>
    </submittedName>
</protein>
<evidence type="ECO:0000256" key="1">
    <source>
        <dbReference type="ARBA" id="ARBA00006484"/>
    </source>
</evidence>
<keyword evidence="4" id="KW-1185">Reference proteome</keyword>
<dbReference type="PRINTS" id="PR00081">
    <property type="entry name" value="GDHRDH"/>
</dbReference>
<organism evidence="3 4">
    <name type="scientific">Streptomyces meridianus</name>
    <dbReference type="NCBI Taxonomy" id="2938945"/>
    <lineage>
        <taxon>Bacteria</taxon>
        <taxon>Bacillati</taxon>
        <taxon>Actinomycetota</taxon>
        <taxon>Actinomycetes</taxon>
        <taxon>Kitasatosporales</taxon>
        <taxon>Streptomycetaceae</taxon>
        <taxon>Streptomyces</taxon>
    </lineage>
</organism>
<dbReference type="PANTHER" id="PTHR43639">
    <property type="entry name" value="OXIDOREDUCTASE, SHORT-CHAIN DEHYDROGENASE/REDUCTASE FAMILY (AFU_ORTHOLOGUE AFUA_5G02870)"/>
    <property type="match status" value="1"/>
</dbReference>
<dbReference type="Proteomes" id="UP001167160">
    <property type="component" value="Unassembled WGS sequence"/>
</dbReference>
<dbReference type="InterPro" id="IPR036291">
    <property type="entry name" value="NAD(P)-bd_dom_sf"/>
</dbReference>
<evidence type="ECO:0000313" key="4">
    <source>
        <dbReference type="Proteomes" id="UP001167160"/>
    </source>
</evidence>
<comment type="caution">
    <text evidence="3">The sequence shown here is derived from an EMBL/GenBank/DDBJ whole genome shotgun (WGS) entry which is preliminary data.</text>
</comment>
<dbReference type="Pfam" id="PF13561">
    <property type="entry name" value="adh_short_C2"/>
    <property type="match status" value="1"/>
</dbReference>
<dbReference type="CDD" id="cd05233">
    <property type="entry name" value="SDR_c"/>
    <property type="match status" value="1"/>
</dbReference>
<proteinExistence type="inferred from homology"/>
<dbReference type="PRINTS" id="PR00080">
    <property type="entry name" value="SDRFAMILY"/>
</dbReference>
<dbReference type="RefSeq" id="WP_251416923.1">
    <property type="nucleotide sequence ID" value="NZ_JAMQGM010000039.1"/>
</dbReference>
<keyword evidence="2" id="KW-0560">Oxidoreductase</keyword>
<dbReference type="Gene3D" id="3.40.50.720">
    <property type="entry name" value="NAD(P)-binding Rossmann-like Domain"/>
    <property type="match status" value="1"/>
</dbReference>
<dbReference type="PANTHER" id="PTHR43639:SF1">
    <property type="entry name" value="SHORT-CHAIN DEHYDROGENASE_REDUCTASE FAMILY PROTEIN"/>
    <property type="match status" value="1"/>
</dbReference>
<comment type="similarity">
    <text evidence="1">Belongs to the short-chain dehydrogenases/reductases (SDR) family.</text>
</comment>
<gene>
    <name evidence="3" type="ORF">M1E25_18350</name>
</gene>
<sequence length="271" mass="27800">MAQKPLTGRVAVVTGANHGIGAATASLLAARGAAVLCTYLRLDAAVDPGTPETYGHNRASGGEEVVAAVRAAGGQAAALETDLSDPASAAAVFDAAEGELGPVDILVNNASSWVQDSFGQRETDHVGRPQQPVTVETWSRQFGVDAMAPALLIAEFARRHRERGADWGRIVGLTSGGELGFPGEVSYGAAKAAQTNYTMSAALELGDVGITANMVHPPVTDTGWVTDAVRQFVADSGTHFHVAAAQEVAEAVAFLASDAAALVTGNVITLR</sequence>
<dbReference type="SUPFAM" id="SSF51735">
    <property type="entry name" value="NAD(P)-binding Rossmann-fold domains"/>
    <property type="match status" value="1"/>
</dbReference>